<dbReference type="RefSeq" id="WP_054402094.1">
    <property type="nucleotide sequence ID" value="NZ_LIUT01000001.1"/>
</dbReference>
<keyword evidence="5" id="KW-0805">Transcription regulation</keyword>
<keyword evidence="10" id="KW-1185">Reference proteome</keyword>
<evidence type="ECO:0000259" key="8">
    <source>
        <dbReference type="PROSITE" id="PS50949"/>
    </source>
</evidence>
<dbReference type="GO" id="GO:0008483">
    <property type="term" value="F:transaminase activity"/>
    <property type="evidence" value="ECO:0007669"/>
    <property type="project" value="UniProtKB-KW"/>
</dbReference>
<keyword evidence="6" id="KW-0238">DNA-binding</keyword>
<dbReference type="InterPro" id="IPR000524">
    <property type="entry name" value="Tscrpt_reg_HTH_GntR"/>
</dbReference>
<dbReference type="GO" id="GO:0003700">
    <property type="term" value="F:DNA-binding transcription factor activity"/>
    <property type="evidence" value="ECO:0007669"/>
    <property type="project" value="InterPro"/>
</dbReference>
<dbReference type="PANTHER" id="PTHR46577:SF1">
    <property type="entry name" value="HTH-TYPE TRANSCRIPTIONAL REGULATORY PROTEIN GABR"/>
    <property type="match status" value="1"/>
</dbReference>
<evidence type="ECO:0000313" key="10">
    <source>
        <dbReference type="Proteomes" id="UP000036932"/>
    </source>
</evidence>
<dbReference type="Pfam" id="PF00392">
    <property type="entry name" value="GntR"/>
    <property type="match status" value="1"/>
</dbReference>
<dbReference type="PANTHER" id="PTHR46577">
    <property type="entry name" value="HTH-TYPE TRANSCRIPTIONAL REGULATORY PROTEIN GABR"/>
    <property type="match status" value="1"/>
</dbReference>
<dbReference type="InterPro" id="IPR036388">
    <property type="entry name" value="WH-like_DNA-bd_sf"/>
</dbReference>
<comment type="cofactor">
    <cofactor evidence="1">
        <name>pyridoxal 5'-phosphate</name>
        <dbReference type="ChEBI" id="CHEBI:597326"/>
    </cofactor>
</comment>
<dbReference type="SUPFAM" id="SSF53383">
    <property type="entry name" value="PLP-dependent transferases"/>
    <property type="match status" value="1"/>
</dbReference>
<dbReference type="GO" id="GO:0003677">
    <property type="term" value="F:DNA binding"/>
    <property type="evidence" value="ECO:0007669"/>
    <property type="project" value="UniProtKB-KW"/>
</dbReference>
<evidence type="ECO:0000313" key="9">
    <source>
        <dbReference type="EMBL" id="KOR89049.1"/>
    </source>
</evidence>
<dbReference type="SMART" id="SM00345">
    <property type="entry name" value="HTH_GNTR"/>
    <property type="match status" value="1"/>
</dbReference>
<comment type="similarity">
    <text evidence="2">In the C-terminal section; belongs to the class-I pyridoxal-phosphate-dependent aminotransferase family.</text>
</comment>
<dbReference type="CDD" id="cd07377">
    <property type="entry name" value="WHTH_GntR"/>
    <property type="match status" value="1"/>
</dbReference>
<keyword evidence="7" id="KW-0804">Transcription</keyword>
<dbReference type="Pfam" id="PF00155">
    <property type="entry name" value="Aminotran_1_2"/>
    <property type="match status" value="1"/>
</dbReference>
<evidence type="ECO:0000256" key="6">
    <source>
        <dbReference type="ARBA" id="ARBA00023125"/>
    </source>
</evidence>
<keyword evidence="3" id="KW-0808">Transferase</keyword>
<accession>A0A0M1P4T1</accession>
<name>A0A0M1P4T1_9BACL</name>
<dbReference type="PATRIC" id="fig|1705565.3.peg.3448"/>
<keyword evidence="3" id="KW-0032">Aminotransferase</keyword>
<dbReference type="OrthoDB" id="9808770at2"/>
<dbReference type="Proteomes" id="UP000036932">
    <property type="component" value="Unassembled WGS sequence"/>
</dbReference>
<evidence type="ECO:0000256" key="2">
    <source>
        <dbReference type="ARBA" id="ARBA00005384"/>
    </source>
</evidence>
<dbReference type="EMBL" id="LIUT01000001">
    <property type="protein sequence ID" value="KOR89049.1"/>
    <property type="molecule type" value="Genomic_DNA"/>
</dbReference>
<comment type="caution">
    <text evidence="9">The sequence shown here is derived from an EMBL/GenBank/DDBJ whole genome shotgun (WGS) entry which is preliminary data.</text>
</comment>
<proteinExistence type="inferred from homology"/>
<dbReference type="InterPro" id="IPR051446">
    <property type="entry name" value="HTH_trans_reg/aminotransferase"/>
</dbReference>
<dbReference type="PRINTS" id="PR00035">
    <property type="entry name" value="HTHGNTR"/>
</dbReference>
<dbReference type="Gene3D" id="3.40.640.10">
    <property type="entry name" value="Type I PLP-dependent aspartate aminotransferase-like (Major domain)"/>
    <property type="match status" value="1"/>
</dbReference>
<evidence type="ECO:0000256" key="1">
    <source>
        <dbReference type="ARBA" id="ARBA00001933"/>
    </source>
</evidence>
<dbReference type="SUPFAM" id="SSF46785">
    <property type="entry name" value="Winged helix' DNA-binding domain"/>
    <property type="match status" value="1"/>
</dbReference>
<dbReference type="InterPro" id="IPR015424">
    <property type="entry name" value="PyrdxlP-dep_Trfase"/>
</dbReference>
<gene>
    <name evidence="9" type="ORF">AM231_07625</name>
</gene>
<sequence length="464" mass="53232">MWGIKLNRSSDVSLKRQIYVALREHIIRGNLKAGETLPSTRQLALELQVSRNTIIEAFEMLNVEGYIVRRIGAPTRVAEGLILDTRTESRPSPGIEDIPEYIADFRTGIPDLRLFPRYAWQRITMKALSELCPSLLGYTGPQGMPALRQEIACWLHRSKGLVVDAQDIFITAGATHALHIVAELLYQDAQNIYFEDPCNIEMLKTFINRGFKISYIPVDQYGIQTDHLKNAPGYPVYVTPSHQFPFGGILPAERRAALIRFARHTGSYIIEDDYDSEFRYDGEPVAPLHAMDADRVIYIGTFSKTLFPALRIGYAVVPRNLQQRWCYLRTYTDVQNPPFEQAALAEFLHTRKLDRHISKMRKIYRERRQVLLSSLKEYFGDDWLVWGDAAGLHLTVEFQDAMFDDVFRQTARKELIRITPLDYHCIQKGVHANKLLFGYGHLEPAEIRAGIDLLHTFMKKAGYV</sequence>
<dbReference type="GO" id="GO:0030170">
    <property type="term" value="F:pyridoxal phosphate binding"/>
    <property type="evidence" value="ECO:0007669"/>
    <property type="project" value="InterPro"/>
</dbReference>
<dbReference type="CDD" id="cd00609">
    <property type="entry name" value="AAT_like"/>
    <property type="match status" value="1"/>
</dbReference>
<evidence type="ECO:0000256" key="3">
    <source>
        <dbReference type="ARBA" id="ARBA00022576"/>
    </source>
</evidence>
<dbReference type="Gene3D" id="1.10.10.10">
    <property type="entry name" value="Winged helix-like DNA-binding domain superfamily/Winged helix DNA-binding domain"/>
    <property type="match status" value="1"/>
</dbReference>
<feature type="domain" description="HTH gntR-type" evidence="8">
    <location>
        <begin position="12"/>
        <end position="80"/>
    </location>
</feature>
<dbReference type="InterPro" id="IPR015421">
    <property type="entry name" value="PyrdxlP-dep_Trfase_major"/>
</dbReference>
<evidence type="ECO:0000256" key="4">
    <source>
        <dbReference type="ARBA" id="ARBA00022898"/>
    </source>
</evidence>
<evidence type="ECO:0000256" key="7">
    <source>
        <dbReference type="ARBA" id="ARBA00023163"/>
    </source>
</evidence>
<dbReference type="AlphaFoldDB" id="A0A0M1P4T1"/>
<dbReference type="InterPro" id="IPR036390">
    <property type="entry name" value="WH_DNA-bd_sf"/>
</dbReference>
<dbReference type="InterPro" id="IPR004839">
    <property type="entry name" value="Aminotransferase_I/II_large"/>
</dbReference>
<reference evidence="10" key="1">
    <citation type="submission" date="2015-08" db="EMBL/GenBank/DDBJ databases">
        <title>Genome sequencing project for genomic taxonomy and phylogenomics of Bacillus-like bacteria.</title>
        <authorList>
            <person name="Liu B."/>
            <person name="Wang J."/>
            <person name="Zhu Y."/>
            <person name="Liu G."/>
            <person name="Chen Q."/>
            <person name="Chen Z."/>
            <person name="Lan J."/>
            <person name="Che J."/>
            <person name="Ge C."/>
            <person name="Shi H."/>
            <person name="Pan Z."/>
            <person name="Liu X."/>
        </authorList>
    </citation>
    <scope>NUCLEOTIDE SEQUENCE [LARGE SCALE GENOMIC DNA]</scope>
    <source>
        <strain evidence="10">FJAT-22460</strain>
    </source>
</reference>
<protein>
    <submittedName>
        <fullName evidence="9">GntR family transcriptional regulator</fullName>
    </submittedName>
</protein>
<keyword evidence="4" id="KW-0663">Pyridoxal phosphate</keyword>
<organism evidence="9 10">
    <name type="scientific">Paenibacillus solani</name>
    <dbReference type="NCBI Taxonomy" id="1705565"/>
    <lineage>
        <taxon>Bacteria</taxon>
        <taxon>Bacillati</taxon>
        <taxon>Bacillota</taxon>
        <taxon>Bacilli</taxon>
        <taxon>Bacillales</taxon>
        <taxon>Paenibacillaceae</taxon>
        <taxon>Paenibacillus</taxon>
    </lineage>
</organism>
<evidence type="ECO:0000256" key="5">
    <source>
        <dbReference type="ARBA" id="ARBA00023015"/>
    </source>
</evidence>
<dbReference type="PROSITE" id="PS50949">
    <property type="entry name" value="HTH_GNTR"/>
    <property type="match status" value="1"/>
</dbReference>